<keyword evidence="2" id="KW-1185">Reference proteome</keyword>
<name>A0AAE1CVD5_9GAST</name>
<accession>A0AAE1CVD5</accession>
<sequence>MKGCVSNLPFDPEADGISHNHRLSQLDLITHTDMSDSRALPGGSPDFPQILLQSIPAFRLRQCGLARGRQTVKHATAGGIEPELFR</sequence>
<comment type="caution">
    <text evidence="1">The sequence shown here is derived from an EMBL/GenBank/DDBJ whole genome shotgun (WGS) entry which is preliminary data.</text>
</comment>
<evidence type="ECO:0000313" key="1">
    <source>
        <dbReference type="EMBL" id="KAK3738498.1"/>
    </source>
</evidence>
<proteinExistence type="predicted"/>
<protein>
    <submittedName>
        <fullName evidence="1">Uncharacterized protein</fullName>
    </submittedName>
</protein>
<dbReference type="Proteomes" id="UP001283361">
    <property type="component" value="Unassembled WGS sequence"/>
</dbReference>
<dbReference type="EMBL" id="JAWDGP010006596">
    <property type="protein sequence ID" value="KAK3738498.1"/>
    <property type="molecule type" value="Genomic_DNA"/>
</dbReference>
<evidence type="ECO:0000313" key="2">
    <source>
        <dbReference type="Proteomes" id="UP001283361"/>
    </source>
</evidence>
<organism evidence="1 2">
    <name type="scientific">Elysia crispata</name>
    <name type="common">lettuce slug</name>
    <dbReference type="NCBI Taxonomy" id="231223"/>
    <lineage>
        <taxon>Eukaryota</taxon>
        <taxon>Metazoa</taxon>
        <taxon>Spiralia</taxon>
        <taxon>Lophotrochozoa</taxon>
        <taxon>Mollusca</taxon>
        <taxon>Gastropoda</taxon>
        <taxon>Heterobranchia</taxon>
        <taxon>Euthyneura</taxon>
        <taxon>Panpulmonata</taxon>
        <taxon>Sacoglossa</taxon>
        <taxon>Placobranchoidea</taxon>
        <taxon>Plakobranchidae</taxon>
        <taxon>Elysia</taxon>
    </lineage>
</organism>
<reference evidence="1" key="1">
    <citation type="journal article" date="2023" name="G3 (Bethesda)">
        <title>A reference genome for the long-term kleptoplast-retaining sea slug Elysia crispata morphotype clarki.</title>
        <authorList>
            <person name="Eastman K.E."/>
            <person name="Pendleton A.L."/>
            <person name="Shaikh M.A."/>
            <person name="Suttiyut T."/>
            <person name="Ogas R."/>
            <person name="Tomko P."/>
            <person name="Gavelis G."/>
            <person name="Widhalm J.R."/>
            <person name="Wisecaver J.H."/>
        </authorList>
    </citation>
    <scope>NUCLEOTIDE SEQUENCE</scope>
    <source>
        <strain evidence="1">ECLA1</strain>
    </source>
</reference>
<dbReference type="AlphaFoldDB" id="A0AAE1CVD5"/>
<gene>
    <name evidence="1" type="ORF">RRG08_034787</name>
</gene>